<dbReference type="OrthoDB" id="8911459at2"/>
<sequence length="188" mass="20668">MAVYEESGLRLDLPDGAHFRLAATTSYRPLSGQSLKEMDFAWVHEGRLVLLEVKDFTETTAMLAGTDFIPVKGQPSPWRFDELVGKITDTLMMLLASWSGNDWGQGLRAELPVAVRKPVKLVLAVGLDLPAQLKVYLSALRIALNARLKGRLKLAGVEAVALMDYDTLISRPVFSPYVTRVATSAKPV</sequence>
<dbReference type="EMBL" id="PVLR01000078">
    <property type="protein sequence ID" value="PRD67307.1"/>
    <property type="molecule type" value="Genomic_DNA"/>
</dbReference>
<proteinExistence type="predicted"/>
<organism evidence="1 2">
    <name type="scientific">Malikia spinosa</name>
    <dbReference type="NCBI Taxonomy" id="86180"/>
    <lineage>
        <taxon>Bacteria</taxon>
        <taxon>Pseudomonadati</taxon>
        <taxon>Pseudomonadota</taxon>
        <taxon>Betaproteobacteria</taxon>
        <taxon>Burkholderiales</taxon>
        <taxon>Comamonadaceae</taxon>
        <taxon>Malikia</taxon>
    </lineage>
</organism>
<dbReference type="AlphaFoldDB" id="A0A2S9KA62"/>
<dbReference type="RefSeq" id="WP_105731125.1">
    <property type="nucleotide sequence ID" value="NZ_PVLR01000078.1"/>
</dbReference>
<keyword evidence="2" id="KW-1185">Reference proteome</keyword>
<comment type="caution">
    <text evidence="1">The sequence shown here is derived from an EMBL/GenBank/DDBJ whole genome shotgun (WGS) entry which is preliminary data.</text>
</comment>
<evidence type="ECO:0000313" key="2">
    <source>
        <dbReference type="Proteomes" id="UP000238326"/>
    </source>
</evidence>
<evidence type="ECO:0000313" key="1">
    <source>
        <dbReference type="EMBL" id="PRD67307.1"/>
    </source>
</evidence>
<reference evidence="1 2" key="1">
    <citation type="submission" date="2018-03" db="EMBL/GenBank/DDBJ databases">
        <title>Comparative genomics illustrates the genes involved in a hyperalkaliphilic mechanisms of Serpentinomonas isolated from highly-alkaline calcium-rich serpentinized springs.</title>
        <authorList>
            <person name="Suzuki S."/>
            <person name="Ishii S."/>
            <person name="Walworth N."/>
            <person name="Bird L."/>
            <person name="Kuenen J.G."/>
            <person name="Nealson K.H."/>
        </authorList>
    </citation>
    <scope>NUCLEOTIDE SEQUENCE [LARGE SCALE GENOMIC DNA]</scope>
    <source>
        <strain evidence="1 2">83</strain>
    </source>
</reference>
<protein>
    <submittedName>
        <fullName evidence="1">Uncharacterized protein</fullName>
    </submittedName>
</protein>
<name>A0A2S9KA62_9BURK</name>
<accession>A0A2S9KA62</accession>
<dbReference type="Proteomes" id="UP000238326">
    <property type="component" value="Unassembled WGS sequence"/>
</dbReference>
<gene>
    <name evidence="1" type="ORF">C6P61_17205</name>
</gene>